<feature type="transmembrane region" description="Helical" evidence="8">
    <location>
        <begin position="6"/>
        <end position="24"/>
    </location>
</feature>
<evidence type="ECO:0000256" key="2">
    <source>
        <dbReference type="ARBA" id="ARBA00008573"/>
    </source>
</evidence>
<feature type="region of interest" description="Disordered" evidence="7">
    <location>
        <begin position="153"/>
        <end position="182"/>
    </location>
</feature>
<evidence type="ECO:0000256" key="3">
    <source>
        <dbReference type="ARBA" id="ARBA00022692"/>
    </source>
</evidence>
<sequence length="182" mass="21410">MLGYVWDWLQYLIVIFVSLLYPLYRSSRMVKKKENSANLHILMKYWVIYSILYFMDCYLKLIIESVFPFYDFMQLVVFITLVVNNFKVSTLLYDNVIHTFFSFNEAVIDGYLKAMNDKIANSKDAAVENSKSWLTNFVRTTLVPLISKFMFQNPQEPENNSKVNTPKKEKYSGNPVDDDANQ</sequence>
<evidence type="ECO:0000313" key="9">
    <source>
        <dbReference type="EMBL" id="CAE0348114.1"/>
    </source>
</evidence>
<dbReference type="InterPro" id="IPR004345">
    <property type="entry name" value="TB2_DP1_HVA22"/>
</dbReference>
<keyword evidence="4 8" id="KW-1133">Transmembrane helix</keyword>
<dbReference type="PANTHER" id="PTHR12300:SF161">
    <property type="entry name" value="RECEPTOR EXPRESSION-ENHANCING PROTEIN"/>
    <property type="match status" value="1"/>
</dbReference>
<evidence type="ECO:0000256" key="8">
    <source>
        <dbReference type="SAM" id="Phobius"/>
    </source>
</evidence>
<reference evidence="9" key="1">
    <citation type="submission" date="2021-01" db="EMBL/GenBank/DDBJ databases">
        <authorList>
            <person name="Corre E."/>
            <person name="Pelletier E."/>
            <person name="Niang G."/>
            <person name="Scheremetjew M."/>
            <person name="Finn R."/>
            <person name="Kale V."/>
            <person name="Holt S."/>
            <person name="Cochrane G."/>
            <person name="Meng A."/>
            <person name="Brown T."/>
            <person name="Cohen L."/>
        </authorList>
    </citation>
    <scope>NUCLEOTIDE SEQUENCE</scope>
    <source>
        <strain evidence="9">FSP1.4</strain>
    </source>
</reference>
<keyword evidence="3 8" id="KW-0812">Transmembrane</keyword>
<dbReference type="AlphaFoldDB" id="A0A7S3NAN0"/>
<feature type="compositionally biased region" description="Polar residues" evidence="7">
    <location>
        <begin position="153"/>
        <end position="164"/>
    </location>
</feature>
<feature type="transmembrane region" description="Helical" evidence="8">
    <location>
        <begin position="45"/>
        <end position="63"/>
    </location>
</feature>
<evidence type="ECO:0008006" key="10">
    <source>
        <dbReference type="Google" id="ProtNLM"/>
    </source>
</evidence>
<protein>
    <recommendedName>
        <fullName evidence="10">Receptor expression-enhancing protein</fullName>
    </recommendedName>
</protein>
<dbReference type="PANTHER" id="PTHR12300">
    <property type="entry name" value="HVA22-LIKE PROTEINS"/>
    <property type="match status" value="1"/>
</dbReference>
<comment type="subcellular location">
    <subcellularLocation>
        <location evidence="1 6">Membrane</location>
        <topology evidence="1 6">Multi-pass membrane protein</topology>
    </subcellularLocation>
</comment>
<name>A0A7S3NAN0_9SPIT</name>
<accession>A0A7S3NAN0</accession>
<comment type="similarity">
    <text evidence="2 6">Belongs to the DP1 family.</text>
</comment>
<evidence type="ECO:0000256" key="7">
    <source>
        <dbReference type="SAM" id="MobiDB-lite"/>
    </source>
</evidence>
<gene>
    <name evidence="9" type="ORF">EHAR0213_LOCUS7025</name>
</gene>
<dbReference type="GO" id="GO:0016020">
    <property type="term" value="C:membrane"/>
    <property type="evidence" value="ECO:0007669"/>
    <property type="project" value="UniProtKB-SubCell"/>
</dbReference>
<keyword evidence="5 8" id="KW-0472">Membrane</keyword>
<organism evidence="9">
    <name type="scientific">Euplotes harpa</name>
    <dbReference type="NCBI Taxonomy" id="151035"/>
    <lineage>
        <taxon>Eukaryota</taxon>
        <taxon>Sar</taxon>
        <taxon>Alveolata</taxon>
        <taxon>Ciliophora</taxon>
        <taxon>Intramacronucleata</taxon>
        <taxon>Spirotrichea</taxon>
        <taxon>Hypotrichia</taxon>
        <taxon>Euplotida</taxon>
        <taxon>Euplotidae</taxon>
        <taxon>Euplotes</taxon>
    </lineage>
</organism>
<evidence type="ECO:0000256" key="4">
    <source>
        <dbReference type="ARBA" id="ARBA00022989"/>
    </source>
</evidence>
<evidence type="ECO:0000256" key="5">
    <source>
        <dbReference type="ARBA" id="ARBA00023136"/>
    </source>
</evidence>
<evidence type="ECO:0000256" key="6">
    <source>
        <dbReference type="RuleBase" id="RU362006"/>
    </source>
</evidence>
<evidence type="ECO:0000256" key="1">
    <source>
        <dbReference type="ARBA" id="ARBA00004141"/>
    </source>
</evidence>
<proteinExistence type="inferred from homology"/>
<dbReference type="Pfam" id="PF03134">
    <property type="entry name" value="TB2_DP1_HVA22"/>
    <property type="match status" value="1"/>
</dbReference>
<dbReference type="EMBL" id="HBII01016596">
    <property type="protein sequence ID" value="CAE0348114.1"/>
    <property type="molecule type" value="Transcribed_RNA"/>
</dbReference>